<organism evidence="1 2">
    <name type="scientific">Pisolithus tinctorius Marx 270</name>
    <dbReference type="NCBI Taxonomy" id="870435"/>
    <lineage>
        <taxon>Eukaryota</taxon>
        <taxon>Fungi</taxon>
        <taxon>Dikarya</taxon>
        <taxon>Basidiomycota</taxon>
        <taxon>Agaricomycotina</taxon>
        <taxon>Agaricomycetes</taxon>
        <taxon>Agaricomycetidae</taxon>
        <taxon>Boletales</taxon>
        <taxon>Sclerodermatineae</taxon>
        <taxon>Pisolithaceae</taxon>
        <taxon>Pisolithus</taxon>
    </lineage>
</organism>
<proteinExistence type="predicted"/>
<name>A0A0C3PKU3_PISTI</name>
<evidence type="ECO:0000313" key="2">
    <source>
        <dbReference type="Proteomes" id="UP000054217"/>
    </source>
</evidence>
<dbReference type="InParanoid" id="A0A0C3PKU3"/>
<accession>A0A0C3PKU3</accession>
<dbReference type="AlphaFoldDB" id="A0A0C3PKU3"/>
<sequence>MPSVLFAWVLSVSSYSQIPERRGTLPLMIPNHVIHTYQVSIKHCSIRGHHHQEREFHMFISDTGDYLLPPICSRYSTSYPPSPINSRRLESWHGELLSFV</sequence>
<reference evidence="2" key="2">
    <citation type="submission" date="2015-01" db="EMBL/GenBank/DDBJ databases">
        <title>Evolutionary Origins and Diversification of the Mycorrhizal Mutualists.</title>
        <authorList>
            <consortium name="DOE Joint Genome Institute"/>
            <consortium name="Mycorrhizal Genomics Consortium"/>
            <person name="Kohler A."/>
            <person name="Kuo A."/>
            <person name="Nagy L.G."/>
            <person name="Floudas D."/>
            <person name="Copeland A."/>
            <person name="Barry K.W."/>
            <person name="Cichocki N."/>
            <person name="Veneault-Fourrey C."/>
            <person name="LaButti K."/>
            <person name="Lindquist E.A."/>
            <person name="Lipzen A."/>
            <person name="Lundell T."/>
            <person name="Morin E."/>
            <person name="Murat C."/>
            <person name="Riley R."/>
            <person name="Ohm R."/>
            <person name="Sun H."/>
            <person name="Tunlid A."/>
            <person name="Henrissat B."/>
            <person name="Grigoriev I.V."/>
            <person name="Hibbett D.S."/>
            <person name="Martin F."/>
        </authorList>
    </citation>
    <scope>NUCLEOTIDE SEQUENCE [LARGE SCALE GENOMIC DNA]</scope>
    <source>
        <strain evidence="2">Marx 270</strain>
    </source>
</reference>
<protein>
    <submittedName>
        <fullName evidence="1">Uncharacterized protein</fullName>
    </submittedName>
</protein>
<gene>
    <name evidence="1" type="ORF">M404DRAFT_328900</name>
</gene>
<reference evidence="1 2" key="1">
    <citation type="submission" date="2014-04" db="EMBL/GenBank/DDBJ databases">
        <authorList>
            <consortium name="DOE Joint Genome Institute"/>
            <person name="Kuo A."/>
            <person name="Kohler A."/>
            <person name="Costa M.D."/>
            <person name="Nagy L.G."/>
            <person name="Floudas D."/>
            <person name="Copeland A."/>
            <person name="Barry K.W."/>
            <person name="Cichocki N."/>
            <person name="Veneault-Fourrey C."/>
            <person name="LaButti K."/>
            <person name="Lindquist E.A."/>
            <person name="Lipzen A."/>
            <person name="Lundell T."/>
            <person name="Morin E."/>
            <person name="Murat C."/>
            <person name="Sun H."/>
            <person name="Tunlid A."/>
            <person name="Henrissat B."/>
            <person name="Grigoriev I.V."/>
            <person name="Hibbett D.S."/>
            <person name="Martin F."/>
            <person name="Nordberg H.P."/>
            <person name="Cantor M.N."/>
            <person name="Hua S.X."/>
        </authorList>
    </citation>
    <scope>NUCLEOTIDE SEQUENCE [LARGE SCALE GENOMIC DNA]</scope>
    <source>
        <strain evidence="1 2">Marx 270</strain>
    </source>
</reference>
<dbReference type="Proteomes" id="UP000054217">
    <property type="component" value="Unassembled WGS sequence"/>
</dbReference>
<dbReference type="HOGENOM" id="CLU_2307162_0_0_1"/>
<dbReference type="EMBL" id="KN831956">
    <property type="protein sequence ID" value="KIO08864.1"/>
    <property type="molecule type" value="Genomic_DNA"/>
</dbReference>
<evidence type="ECO:0000313" key="1">
    <source>
        <dbReference type="EMBL" id="KIO08864.1"/>
    </source>
</evidence>
<keyword evidence="2" id="KW-1185">Reference proteome</keyword>